<reference evidence="1 2" key="1">
    <citation type="submission" date="2018-01" db="EMBL/GenBank/DDBJ databases">
        <title>Genome sequence of a Cantenovulum-like bacteria.</title>
        <authorList>
            <person name="Tan W.R."/>
            <person name="Lau N.-S."/>
            <person name="Go F."/>
            <person name="Amirul A.-A.A."/>
        </authorList>
    </citation>
    <scope>NUCLEOTIDE SEQUENCE [LARGE SCALE GENOMIC DNA]</scope>
    <source>
        <strain evidence="1 2">CCB-QB4</strain>
    </source>
</reference>
<dbReference type="AlphaFoldDB" id="A0A2S0VMT7"/>
<dbReference type="RefSeq" id="WP_108601568.1">
    <property type="nucleotide sequence ID" value="NZ_CP026604.1"/>
</dbReference>
<dbReference type="InterPro" id="IPR029063">
    <property type="entry name" value="SAM-dependent_MTases_sf"/>
</dbReference>
<dbReference type="PANTHER" id="PTHR20974">
    <property type="entry name" value="UPF0585 PROTEIN CG18661"/>
    <property type="match status" value="1"/>
</dbReference>
<dbReference type="EMBL" id="CP026604">
    <property type="protein sequence ID" value="AWB65492.1"/>
    <property type="molecule type" value="Genomic_DNA"/>
</dbReference>
<dbReference type="Proteomes" id="UP000244441">
    <property type="component" value="Chromosome"/>
</dbReference>
<evidence type="ECO:0008006" key="3">
    <source>
        <dbReference type="Google" id="ProtNLM"/>
    </source>
</evidence>
<dbReference type="InterPro" id="IPR010342">
    <property type="entry name" value="DUF938"/>
</dbReference>
<evidence type="ECO:0000313" key="1">
    <source>
        <dbReference type="EMBL" id="AWB65492.1"/>
    </source>
</evidence>
<gene>
    <name evidence="1" type="ORF">C2869_03155</name>
</gene>
<proteinExistence type="predicted"/>
<dbReference type="PANTHER" id="PTHR20974:SF0">
    <property type="entry name" value="UPF0585 PROTEIN CG18661"/>
    <property type="match status" value="1"/>
</dbReference>
<evidence type="ECO:0000313" key="2">
    <source>
        <dbReference type="Proteomes" id="UP000244441"/>
    </source>
</evidence>
<dbReference type="SUPFAM" id="SSF53335">
    <property type="entry name" value="S-adenosyl-L-methionine-dependent methyltransferases"/>
    <property type="match status" value="1"/>
</dbReference>
<dbReference type="OrthoDB" id="5563826at2"/>
<name>A0A2S0VMT7_9ALTE</name>
<keyword evidence="2" id="KW-1185">Reference proteome</keyword>
<dbReference type="Gene3D" id="3.40.50.150">
    <property type="entry name" value="Vaccinia Virus protein VP39"/>
    <property type="match status" value="1"/>
</dbReference>
<protein>
    <recommendedName>
        <fullName evidence="3">Methylase</fullName>
    </recommendedName>
</protein>
<dbReference type="KEGG" id="cate:C2869_03155"/>
<dbReference type="Pfam" id="PF06080">
    <property type="entry name" value="DUF938"/>
    <property type="match status" value="1"/>
</dbReference>
<sequence length="205" mass="23090">MIKDYGFEPYDLPFNQAAHNNKRPIYQVLQAVLSGRQSIFEVGSGTGQHAVYFCRQQQSWLWQPSDVEKHTASCRAWFAKAKLNNINPVKGFTVGQSDVGFLSQYTAVYSANTLHIMAKNLSQNLIVALAENMQTGGHFCCYGPFKVNGEFTTASNADFNDWLVQQGYGGLIDIDDIEAWSQNRLILQHAYAMPANNFLLHFIKQ</sequence>
<accession>A0A2S0VMT7</accession>
<organism evidence="1 2">
    <name type="scientific">Saccharobesus litoralis</name>
    <dbReference type="NCBI Taxonomy" id="2172099"/>
    <lineage>
        <taxon>Bacteria</taxon>
        <taxon>Pseudomonadati</taxon>
        <taxon>Pseudomonadota</taxon>
        <taxon>Gammaproteobacteria</taxon>
        <taxon>Alteromonadales</taxon>
        <taxon>Alteromonadaceae</taxon>
        <taxon>Saccharobesus</taxon>
    </lineage>
</organism>